<dbReference type="PANTHER" id="PTHR24094">
    <property type="entry name" value="SECRETED PROTEIN"/>
    <property type="match status" value="1"/>
</dbReference>
<gene>
    <name evidence="3" type="ORF">THER5_0343</name>
</gene>
<dbReference type="SMART" id="SM00894">
    <property type="entry name" value="Excalibur"/>
    <property type="match status" value="1"/>
</dbReference>
<accession>A0A087E319</accession>
<dbReference type="InterPro" id="IPR008613">
    <property type="entry name" value="Excalibur_Ca-bd_domain"/>
</dbReference>
<feature type="region of interest" description="Disordered" evidence="1">
    <location>
        <begin position="299"/>
        <end position="349"/>
    </location>
</feature>
<dbReference type="OrthoDB" id="5196645at2"/>
<protein>
    <submittedName>
        <fullName evidence="3">Excalibur domain containing protein</fullName>
    </submittedName>
</protein>
<dbReference type="Proteomes" id="UP000029003">
    <property type="component" value="Unassembled WGS sequence"/>
</dbReference>
<feature type="compositionally biased region" description="Basic and acidic residues" evidence="1">
    <location>
        <begin position="1"/>
        <end position="10"/>
    </location>
</feature>
<dbReference type="EMBL" id="JGZT01000007">
    <property type="protein sequence ID" value="KFJ02170.1"/>
    <property type="molecule type" value="Genomic_DNA"/>
</dbReference>
<dbReference type="AlphaFoldDB" id="A0A087E319"/>
<name>A0A087E319_9BIFI</name>
<feature type="compositionally biased region" description="Basic and acidic residues" evidence="1">
    <location>
        <begin position="376"/>
        <end position="388"/>
    </location>
</feature>
<dbReference type="RefSeq" id="WP_029576854.1">
    <property type="nucleotide sequence ID" value="NZ_JGZT01000007.1"/>
</dbReference>
<dbReference type="PANTHER" id="PTHR24094:SF15">
    <property type="entry name" value="AMP-DEPENDENT SYNTHETASE_LIGASE DOMAIN-CONTAINING PROTEIN-RELATED"/>
    <property type="match status" value="1"/>
</dbReference>
<evidence type="ECO:0000259" key="2">
    <source>
        <dbReference type="SMART" id="SM00894"/>
    </source>
</evidence>
<evidence type="ECO:0000313" key="4">
    <source>
        <dbReference type="Proteomes" id="UP000029003"/>
    </source>
</evidence>
<reference evidence="3 4" key="1">
    <citation type="submission" date="2014-03" db="EMBL/GenBank/DDBJ databases">
        <title>Genomics of Bifidobacteria.</title>
        <authorList>
            <person name="Ventura M."/>
            <person name="Milani C."/>
            <person name="Lugli G.A."/>
        </authorList>
    </citation>
    <scope>NUCLEOTIDE SEQUENCE [LARGE SCALE GENOMIC DNA]</scope>
    <source>
        <strain evidence="3 4">LMG 21395</strain>
    </source>
</reference>
<feature type="region of interest" description="Disordered" evidence="1">
    <location>
        <begin position="1"/>
        <end position="20"/>
    </location>
</feature>
<dbReference type="InterPro" id="IPR011089">
    <property type="entry name" value="GmrSD_C"/>
</dbReference>
<evidence type="ECO:0000256" key="1">
    <source>
        <dbReference type="SAM" id="MobiDB-lite"/>
    </source>
</evidence>
<dbReference type="Pfam" id="PF05901">
    <property type="entry name" value="Excalibur"/>
    <property type="match status" value="1"/>
</dbReference>
<feature type="region of interest" description="Disordered" evidence="1">
    <location>
        <begin position="367"/>
        <end position="388"/>
    </location>
</feature>
<comment type="caution">
    <text evidence="3">The sequence shown here is derived from an EMBL/GenBank/DDBJ whole genome shotgun (WGS) entry which is preliminary data.</text>
</comment>
<feature type="domain" description="Excalibur calcium-binding" evidence="2">
    <location>
        <begin position="352"/>
        <end position="388"/>
    </location>
</feature>
<feature type="region of interest" description="Disordered" evidence="1">
    <location>
        <begin position="59"/>
        <end position="109"/>
    </location>
</feature>
<dbReference type="Pfam" id="PF07510">
    <property type="entry name" value="GmrSD_C"/>
    <property type="match status" value="1"/>
</dbReference>
<organism evidence="3 4">
    <name type="scientific">Bifidobacterium thermacidophilum subsp. thermacidophilum</name>
    <dbReference type="NCBI Taxonomy" id="79262"/>
    <lineage>
        <taxon>Bacteria</taxon>
        <taxon>Bacillati</taxon>
        <taxon>Actinomycetota</taxon>
        <taxon>Actinomycetes</taxon>
        <taxon>Bifidobacteriales</taxon>
        <taxon>Bifidobacteriaceae</taxon>
        <taxon>Bifidobacterium</taxon>
    </lineage>
</organism>
<sequence length="388" mass="40305">MIKHVEEHHMSNSGGAGERQYSNITRGVFSRGRSLTKLIAAILAGTMLLPLSACGGSDSDTSALSSDSASESATPSESASPSETPESSASPSDDASAQSDANSGSSNASGAAVDMLATLPVKGRAPKTGYARTQFGAAWSDVDHNGCDTRNDILKRDMTNVTFKPGTHDCVVKTGTLNDPYTGKTINFVRGQHTSTAVQIDHVVALSDAWQKGAQQLNADQRLQLANDPYNLLAVDGPANQQKSDSDAASWLPSNKSFRCQYVARQIGVKHKYALWVTQAEKDAMTNVLSGCPGQTVPDGGGVVASAQADSQPAQTPAPAQTQAAPAPAPAPAQTQAAPVPAPTQQSGGDVYYQNCSAVRAAGKAPLYQGQPGYSRKLDRDGDGVACE</sequence>
<evidence type="ECO:0000313" key="3">
    <source>
        <dbReference type="EMBL" id="KFJ02170.1"/>
    </source>
</evidence>
<feature type="compositionally biased region" description="Low complexity" evidence="1">
    <location>
        <begin position="304"/>
        <end position="347"/>
    </location>
</feature>
<proteinExistence type="predicted"/>